<protein>
    <submittedName>
        <fullName evidence="2">DUF1307 domain-containing protein</fullName>
    </submittedName>
</protein>
<accession>A0A7G9RWE1</accession>
<name>A0A7G9RWE1_9FIRM</name>
<organism evidence="2 3">
    <name type="scientific">Erysipelothrix inopinata</name>
    <dbReference type="NCBI Taxonomy" id="225084"/>
    <lineage>
        <taxon>Bacteria</taxon>
        <taxon>Bacillati</taxon>
        <taxon>Bacillota</taxon>
        <taxon>Erysipelotrichia</taxon>
        <taxon>Erysipelotrichales</taxon>
        <taxon>Erysipelotrichaceae</taxon>
        <taxon>Erysipelothrix</taxon>
    </lineage>
</organism>
<dbReference type="AlphaFoldDB" id="A0A7G9RWE1"/>
<dbReference type="KEGG" id="eio:H9L01_05855"/>
<evidence type="ECO:0000256" key="1">
    <source>
        <dbReference type="SAM" id="SignalP"/>
    </source>
</evidence>
<feature type="chain" id="PRO_5039666083" evidence="1">
    <location>
        <begin position="20"/>
        <end position="146"/>
    </location>
</feature>
<dbReference type="PROSITE" id="PS51257">
    <property type="entry name" value="PROKAR_LIPOPROTEIN"/>
    <property type="match status" value="1"/>
</dbReference>
<evidence type="ECO:0000313" key="3">
    <source>
        <dbReference type="Proteomes" id="UP000515928"/>
    </source>
</evidence>
<evidence type="ECO:0000313" key="2">
    <source>
        <dbReference type="EMBL" id="QNN59916.1"/>
    </source>
</evidence>
<proteinExistence type="predicted"/>
<feature type="signal peptide" evidence="1">
    <location>
        <begin position="1"/>
        <end position="19"/>
    </location>
</feature>
<keyword evidence="1" id="KW-0732">Signal</keyword>
<dbReference type="Gene3D" id="3.30.1830.10">
    <property type="entry name" value="YehR-like"/>
    <property type="match status" value="1"/>
</dbReference>
<dbReference type="SUPFAM" id="SSF160704">
    <property type="entry name" value="YehR-like"/>
    <property type="match status" value="1"/>
</dbReference>
<keyword evidence="3" id="KW-1185">Reference proteome</keyword>
<dbReference type="EMBL" id="CP060715">
    <property type="protein sequence ID" value="QNN59916.1"/>
    <property type="molecule type" value="Genomic_DNA"/>
</dbReference>
<sequence>MKKLGMLLMAFVLVGCSSSKDVSMTAESETLKSDVTLKVKDDKVVGWTEKDVIPMSKEELDKSYGSLYAQFANSKQVPGVTFEYDHNGKEVVINIDVDFSKTEGEIVKDYYSYLENSATSLIFKSEDKGVSVIKELLESQGSYKTK</sequence>
<gene>
    <name evidence="2" type="ORF">H9L01_05855</name>
</gene>
<dbReference type="RefSeq" id="WP_187533050.1">
    <property type="nucleotide sequence ID" value="NZ_CBCSHU010000002.1"/>
</dbReference>
<reference evidence="2 3" key="1">
    <citation type="submission" date="2020-08" db="EMBL/GenBank/DDBJ databases">
        <title>Genome sequence of Erysipelothrix inopinata DSM 15511T.</title>
        <authorList>
            <person name="Hyun D.-W."/>
            <person name="Bae J.-W."/>
        </authorList>
    </citation>
    <scope>NUCLEOTIDE SEQUENCE [LARGE SCALE GENOMIC DNA]</scope>
    <source>
        <strain evidence="2 3">DSM 15511</strain>
    </source>
</reference>
<dbReference type="InterPro" id="IPR036699">
    <property type="entry name" value="YehR-like_sf"/>
</dbReference>
<dbReference type="Proteomes" id="UP000515928">
    <property type="component" value="Chromosome"/>
</dbReference>